<evidence type="ECO:0000313" key="10">
    <source>
        <dbReference type="Proteomes" id="UP000219050"/>
    </source>
</evidence>
<dbReference type="PANTHER" id="PTHR34138">
    <property type="entry name" value="CELL SHAPE-DETERMINING PROTEIN MREC"/>
    <property type="match status" value="1"/>
</dbReference>
<evidence type="ECO:0000256" key="6">
    <source>
        <dbReference type="SAM" id="MobiDB-lite"/>
    </source>
</evidence>
<feature type="domain" description="Rod shape-determining protein MreC beta-barrel core" evidence="8">
    <location>
        <begin position="131"/>
        <end position="270"/>
    </location>
</feature>
<proteinExistence type="inferred from homology"/>
<dbReference type="OrthoDB" id="8478127at2"/>
<feature type="transmembrane region" description="Helical" evidence="7">
    <location>
        <begin position="20"/>
        <end position="38"/>
    </location>
</feature>
<dbReference type="Gene3D" id="2.40.10.340">
    <property type="entry name" value="Rod shape-determining protein MreC, domain 1"/>
    <property type="match status" value="1"/>
</dbReference>
<dbReference type="Proteomes" id="UP000219050">
    <property type="component" value="Chromosome"/>
</dbReference>
<gene>
    <name evidence="9" type="ORF">CBW24_12740</name>
</gene>
<evidence type="ECO:0000256" key="7">
    <source>
        <dbReference type="SAM" id="Phobius"/>
    </source>
</evidence>
<dbReference type="PANTHER" id="PTHR34138:SF1">
    <property type="entry name" value="CELL SHAPE-DETERMINING PROTEIN MREC"/>
    <property type="match status" value="1"/>
</dbReference>
<evidence type="ECO:0000256" key="5">
    <source>
        <dbReference type="SAM" id="Coils"/>
    </source>
</evidence>
<keyword evidence="10" id="KW-1185">Reference proteome</keyword>
<evidence type="ECO:0000256" key="2">
    <source>
        <dbReference type="ARBA" id="ARBA00013855"/>
    </source>
</evidence>
<dbReference type="InterPro" id="IPR055342">
    <property type="entry name" value="MreC_beta-barrel_core"/>
</dbReference>
<evidence type="ECO:0000256" key="4">
    <source>
        <dbReference type="ARBA" id="ARBA00032089"/>
    </source>
</evidence>
<dbReference type="AlphaFoldDB" id="A0A291M1A8"/>
<dbReference type="GO" id="GO:0005886">
    <property type="term" value="C:plasma membrane"/>
    <property type="evidence" value="ECO:0007669"/>
    <property type="project" value="TreeGrafter"/>
</dbReference>
<dbReference type="InterPro" id="IPR042175">
    <property type="entry name" value="Cell/Rod_MreC_2"/>
</dbReference>
<keyword evidence="5" id="KW-0175">Coiled coil</keyword>
<name>A0A291M1A8_9RHOB</name>
<organism evidence="9 10">
    <name type="scientific">Pacificitalea manganoxidans</name>
    <dbReference type="NCBI Taxonomy" id="1411902"/>
    <lineage>
        <taxon>Bacteria</taxon>
        <taxon>Pseudomonadati</taxon>
        <taxon>Pseudomonadota</taxon>
        <taxon>Alphaproteobacteria</taxon>
        <taxon>Rhodobacterales</taxon>
        <taxon>Paracoccaceae</taxon>
        <taxon>Pacificitalea</taxon>
    </lineage>
</organism>
<dbReference type="GO" id="GO:0008360">
    <property type="term" value="P:regulation of cell shape"/>
    <property type="evidence" value="ECO:0007669"/>
    <property type="project" value="UniProtKB-KW"/>
</dbReference>
<keyword evidence="7" id="KW-0812">Transmembrane</keyword>
<keyword evidence="3" id="KW-0133">Cell shape</keyword>
<sequence length="333" mass="36174">MFVARSNDSNQIYLRPIRRIVIGALLVLCFGVFMLWRIDSPRVERFRAALIDQVVPGFDWASAPVRKMSNMIEDFQSYNRIYEQNRELRRELQQMKAWKEAAVQLEQQNAKLLALNNVRLDPKLTSVSGVVIADSGSPFRQSVLLNVGRRDGIRDGWATMDGLGLVGRISGVGDSTSRVILLTDAASRIPVTIQPSGQQSLLVGDNNPSPLLEFLEDSDQVRPGDRVVSSGDGGVFPPGILVGQLTQGPDGRLRVRLSSDYERLEFLRVLRSHGTEVIRDIGGLIAPEGAADALRAEAEARAAAEAAEAEAAAEATTAPDADATTETAQAGGR</sequence>
<keyword evidence="7" id="KW-1133">Transmembrane helix</keyword>
<dbReference type="InterPro" id="IPR042177">
    <property type="entry name" value="Cell/Rod_1"/>
</dbReference>
<evidence type="ECO:0000256" key="1">
    <source>
        <dbReference type="ARBA" id="ARBA00009369"/>
    </source>
</evidence>
<dbReference type="Pfam" id="PF04085">
    <property type="entry name" value="MreC"/>
    <property type="match status" value="1"/>
</dbReference>
<evidence type="ECO:0000313" key="9">
    <source>
        <dbReference type="EMBL" id="ATI42783.1"/>
    </source>
</evidence>
<reference evidence="9 10" key="1">
    <citation type="submission" date="2017-05" db="EMBL/GenBank/DDBJ databases">
        <title>Comparative genomic and metabolic analysis of manganese-oxidizing mechanisms in Celeribater manganoxidans DY25T: its adaption to the environment of polymetallic nodule.</title>
        <authorList>
            <person name="Wang X."/>
        </authorList>
    </citation>
    <scope>NUCLEOTIDE SEQUENCE [LARGE SCALE GENOMIC DNA]</scope>
    <source>
        <strain evidence="9 10">DY25</strain>
    </source>
</reference>
<dbReference type="KEGG" id="cmag:CBW24_12740"/>
<dbReference type="Gene3D" id="2.40.10.350">
    <property type="entry name" value="Rod shape-determining protein MreC, domain 2"/>
    <property type="match status" value="1"/>
</dbReference>
<dbReference type="EMBL" id="CP021404">
    <property type="protein sequence ID" value="ATI42783.1"/>
    <property type="molecule type" value="Genomic_DNA"/>
</dbReference>
<protein>
    <recommendedName>
        <fullName evidence="2">Cell shape-determining protein MreC</fullName>
    </recommendedName>
    <alternativeName>
        <fullName evidence="4">Cell shape protein MreC</fullName>
    </alternativeName>
</protein>
<keyword evidence="7" id="KW-0472">Membrane</keyword>
<accession>A0A291M1A8</accession>
<evidence type="ECO:0000256" key="3">
    <source>
        <dbReference type="ARBA" id="ARBA00022960"/>
    </source>
</evidence>
<evidence type="ECO:0000259" key="8">
    <source>
        <dbReference type="Pfam" id="PF04085"/>
    </source>
</evidence>
<feature type="region of interest" description="Disordered" evidence="6">
    <location>
        <begin position="305"/>
        <end position="333"/>
    </location>
</feature>
<dbReference type="NCBIfam" id="NF010533">
    <property type="entry name" value="PRK13922.9-5"/>
    <property type="match status" value="1"/>
</dbReference>
<dbReference type="NCBIfam" id="TIGR00219">
    <property type="entry name" value="mreC"/>
    <property type="match status" value="1"/>
</dbReference>
<comment type="similarity">
    <text evidence="1">Belongs to the MreC family.</text>
</comment>
<dbReference type="InterPro" id="IPR007221">
    <property type="entry name" value="MreC"/>
</dbReference>
<feature type="coiled-coil region" evidence="5">
    <location>
        <begin position="88"/>
        <end position="115"/>
    </location>
</feature>